<organism evidence="4 5">
    <name type="scientific">Corynebacterium breve</name>
    <dbReference type="NCBI Taxonomy" id="3049799"/>
    <lineage>
        <taxon>Bacteria</taxon>
        <taxon>Bacillati</taxon>
        <taxon>Actinomycetota</taxon>
        <taxon>Actinomycetes</taxon>
        <taxon>Mycobacteriales</taxon>
        <taxon>Corynebacteriaceae</taxon>
        <taxon>Corynebacterium</taxon>
    </lineage>
</organism>
<evidence type="ECO:0000313" key="4">
    <source>
        <dbReference type="EMBL" id="WIM66905.1"/>
    </source>
</evidence>
<keyword evidence="5" id="KW-1185">Reference proteome</keyword>
<protein>
    <submittedName>
        <fullName evidence="4">Acyltransferase family protein</fullName>
        <ecNumber evidence="4">2.3.1.-</ecNumber>
    </submittedName>
</protein>
<dbReference type="Proteomes" id="UP001225598">
    <property type="component" value="Chromosome"/>
</dbReference>
<evidence type="ECO:0000259" key="3">
    <source>
        <dbReference type="Pfam" id="PF19040"/>
    </source>
</evidence>
<dbReference type="EMBL" id="CP126969">
    <property type="protein sequence ID" value="WIM66905.1"/>
    <property type="molecule type" value="Genomic_DNA"/>
</dbReference>
<sequence length="698" mass="76946">MTSKPTSTTRSSTYRYDLDGLRGYAIALVVLFHVFVGRVSGGVDVFLLLSGYFFLGSQLRYAMRRGASLNPWWPIWRTMRRLLPALAVVIAATFVLALVFAPQLIAPELTTQLTAAVLYYLNWELMAQDAAYSAASVDTSPLQHLWSMSVQGQFYLFAILFALAVAWFSQRKNVPDEKVRRASAIILGVITVASFVYASRYGIIGTADNYYSLFSRMWEMTLGAVLALVVYRVTVPKRIAPWTSLLGVVMITITGFVITTSLAFPGPLALLPLTGAVLVIISSGDHWMTRMLGSKSATWLGDIAYSLYLWHWPLLIITTAMTVHNTPPVWLGVLVVVASLVLAHFTHKYVEAPLRQHAKRPTTADQPVQRGKESLRTVVGKRRAAGGAVVAALLLGILSIQPVWAARTEHADDALDPARYPGLAAQFGAHVPRAKAEPDPSLIAGIYPPISEMGCMSLMYDDTEQLQGPECWLGDVSAEQTVVLVGGSHAETWGMPLDQLGREHGFRVIPFIRQDCPMVLDDMNEIILECAQWNDNVLQALLDIDPDLVVSNSTRPGGEIGQGPDIVPVGYTNFWNVLNEHQIPFLGLRDNPWFFDPEGLPRDPNHCMIEFDDMEECSMPLEKVYAPQDPAAPILAEMPLATSVDTVDWFCTDGLCPPVIGNIYVYRDTNHLSNAFAESTAETVWEHVGPILGQSSKN</sequence>
<feature type="transmembrane region" description="Helical" evidence="1">
    <location>
        <begin position="384"/>
        <end position="404"/>
    </location>
</feature>
<feature type="transmembrane region" description="Helical" evidence="1">
    <location>
        <begin position="82"/>
        <end position="105"/>
    </location>
</feature>
<feature type="transmembrane region" description="Helical" evidence="1">
    <location>
        <begin position="182"/>
        <end position="204"/>
    </location>
</feature>
<feature type="domain" description="Acyltransferase 3" evidence="2">
    <location>
        <begin position="16"/>
        <end position="343"/>
    </location>
</feature>
<dbReference type="PANTHER" id="PTHR23028:SF53">
    <property type="entry name" value="ACYL_TRANSF_3 DOMAIN-CONTAINING PROTEIN"/>
    <property type="match status" value="1"/>
</dbReference>
<feature type="transmembrane region" description="Helical" evidence="1">
    <location>
        <begin position="45"/>
        <end position="62"/>
    </location>
</feature>
<proteinExistence type="predicted"/>
<keyword evidence="1" id="KW-0472">Membrane</keyword>
<dbReference type="PANTHER" id="PTHR23028">
    <property type="entry name" value="ACETYLTRANSFERASE"/>
    <property type="match status" value="1"/>
</dbReference>
<feature type="domain" description="SGNH" evidence="3">
    <location>
        <begin position="467"/>
        <end position="681"/>
    </location>
</feature>
<feature type="transmembrane region" description="Helical" evidence="1">
    <location>
        <begin position="243"/>
        <end position="264"/>
    </location>
</feature>
<dbReference type="Pfam" id="PF19040">
    <property type="entry name" value="SGNH"/>
    <property type="match status" value="1"/>
</dbReference>
<dbReference type="Pfam" id="PF01757">
    <property type="entry name" value="Acyl_transf_3"/>
    <property type="match status" value="1"/>
</dbReference>
<keyword evidence="1" id="KW-0812">Transmembrane</keyword>
<accession>A0ABY8VH90</accession>
<dbReference type="RefSeq" id="WP_284823625.1">
    <property type="nucleotide sequence ID" value="NZ_CP126969.1"/>
</dbReference>
<feature type="transmembrane region" description="Helical" evidence="1">
    <location>
        <begin position="270"/>
        <end position="287"/>
    </location>
</feature>
<feature type="transmembrane region" description="Helical" evidence="1">
    <location>
        <begin position="299"/>
        <end position="323"/>
    </location>
</feature>
<keyword evidence="4" id="KW-0012">Acyltransferase</keyword>
<feature type="transmembrane region" description="Helical" evidence="1">
    <location>
        <begin position="152"/>
        <end position="170"/>
    </location>
</feature>
<evidence type="ECO:0000259" key="2">
    <source>
        <dbReference type="Pfam" id="PF01757"/>
    </source>
</evidence>
<feature type="transmembrane region" description="Helical" evidence="1">
    <location>
        <begin position="329"/>
        <end position="350"/>
    </location>
</feature>
<keyword evidence="4" id="KW-0808">Transferase</keyword>
<dbReference type="InterPro" id="IPR043968">
    <property type="entry name" value="SGNH"/>
</dbReference>
<feature type="transmembrane region" description="Helical" evidence="1">
    <location>
        <begin position="210"/>
        <end position="231"/>
    </location>
</feature>
<evidence type="ECO:0000256" key="1">
    <source>
        <dbReference type="SAM" id="Phobius"/>
    </source>
</evidence>
<dbReference type="InterPro" id="IPR050879">
    <property type="entry name" value="Acyltransferase_3"/>
</dbReference>
<dbReference type="InterPro" id="IPR002656">
    <property type="entry name" value="Acyl_transf_3_dom"/>
</dbReference>
<reference evidence="4 5" key="1">
    <citation type="submission" date="2023-05" db="EMBL/GenBank/DDBJ databases">
        <title>Corynebacterium suedekumii sp. nov. and Corynebacterium breve sp. nov. isolated from raw cow's milk.</title>
        <authorList>
            <person name="Baer M.K."/>
            <person name="Mehl L."/>
            <person name="Hellmuth R."/>
            <person name="Marke G."/>
            <person name="Lipski A."/>
        </authorList>
    </citation>
    <scope>NUCLEOTIDE SEQUENCE [LARGE SCALE GENOMIC DNA]</scope>
    <source>
        <strain evidence="4 5">R4</strain>
    </source>
</reference>
<gene>
    <name evidence="4" type="ORF">QP027_07125</name>
</gene>
<evidence type="ECO:0000313" key="5">
    <source>
        <dbReference type="Proteomes" id="UP001225598"/>
    </source>
</evidence>
<name>A0ABY8VH90_9CORY</name>
<feature type="transmembrane region" description="Helical" evidence="1">
    <location>
        <begin position="21"/>
        <end position="39"/>
    </location>
</feature>
<dbReference type="EC" id="2.3.1.-" evidence="4"/>
<keyword evidence="1" id="KW-1133">Transmembrane helix</keyword>
<dbReference type="GO" id="GO:0016746">
    <property type="term" value="F:acyltransferase activity"/>
    <property type="evidence" value="ECO:0007669"/>
    <property type="project" value="UniProtKB-KW"/>
</dbReference>